<reference evidence="1" key="1">
    <citation type="journal article" date="2020" name="Stud. Mycol.">
        <title>101 Dothideomycetes genomes: a test case for predicting lifestyles and emergence of pathogens.</title>
        <authorList>
            <person name="Haridas S."/>
            <person name="Albert R."/>
            <person name="Binder M."/>
            <person name="Bloem J."/>
            <person name="Labutti K."/>
            <person name="Salamov A."/>
            <person name="Andreopoulos B."/>
            <person name="Baker S."/>
            <person name="Barry K."/>
            <person name="Bills G."/>
            <person name="Bluhm B."/>
            <person name="Cannon C."/>
            <person name="Castanera R."/>
            <person name="Culley D."/>
            <person name="Daum C."/>
            <person name="Ezra D."/>
            <person name="Gonzalez J."/>
            <person name="Henrissat B."/>
            <person name="Kuo A."/>
            <person name="Liang C."/>
            <person name="Lipzen A."/>
            <person name="Lutzoni F."/>
            <person name="Magnuson J."/>
            <person name="Mondo S."/>
            <person name="Nolan M."/>
            <person name="Ohm R."/>
            <person name="Pangilinan J."/>
            <person name="Park H.-J."/>
            <person name="Ramirez L."/>
            <person name="Alfaro M."/>
            <person name="Sun H."/>
            <person name="Tritt A."/>
            <person name="Yoshinaga Y."/>
            <person name="Zwiers L.-H."/>
            <person name="Turgeon B."/>
            <person name="Goodwin S."/>
            <person name="Spatafora J."/>
            <person name="Crous P."/>
            <person name="Grigoriev I."/>
        </authorList>
    </citation>
    <scope>NUCLEOTIDE SEQUENCE</scope>
    <source>
        <strain evidence="1">Tuck. ex Michener</strain>
    </source>
</reference>
<proteinExistence type="predicted"/>
<name>A0A6A6H1H9_VIRVR</name>
<dbReference type="Proteomes" id="UP000800092">
    <property type="component" value="Unassembled WGS sequence"/>
</dbReference>
<gene>
    <name evidence="1" type="ORF">EV356DRAFT_277210</name>
</gene>
<evidence type="ECO:0000313" key="1">
    <source>
        <dbReference type="EMBL" id="KAF2231934.1"/>
    </source>
</evidence>
<organism evidence="1 2">
    <name type="scientific">Viridothelium virens</name>
    <name type="common">Speckled blister lichen</name>
    <name type="synonym">Trypethelium virens</name>
    <dbReference type="NCBI Taxonomy" id="1048519"/>
    <lineage>
        <taxon>Eukaryota</taxon>
        <taxon>Fungi</taxon>
        <taxon>Dikarya</taxon>
        <taxon>Ascomycota</taxon>
        <taxon>Pezizomycotina</taxon>
        <taxon>Dothideomycetes</taxon>
        <taxon>Dothideomycetes incertae sedis</taxon>
        <taxon>Trypetheliales</taxon>
        <taxon>Trypetheliaceae</taxon>
        <taxon>Viridothelium</taxon>
    </lineage>
</organism>
<accession>A0A6A6H1H9</accession>
<evidence type="ECO:0000313" key="2">
    <source>
        <dbReference type="Proteomes" id="UP000800092"/>
    </source>
</evidence>
<keyword evidence="2" id="KW-1185">Reference proteome</keyword>
<dbReference type="AlphaFoldDB" id="A0A6A6H1H9"/>
<dbReference type="OrthoDB" id="2322999at2759"/>
<dbReference type="EMBL" id="ML991821">
    <property type="protein sequence ID" value="KAF2231934.1"/>
    <property type="molecule type" value="Genomic_DNA"/>
</dbReference>
<protein>
    <submittedName>
        <fullName evidence="1">Uncharacterized protein</fullName>
    </submittedName>
</protein>
<sequence length="206" mass="22936">MTSKDVVAYNTLPSLRQAAARMDEKTRALLFGDIRNLFLESGVNDMYGLCLLHKHFPIDDSERLVEYGHTSTPWRKPDDGGDTKYGGAIAARSWRSVEGIMIPYEFFYSDVAPSYNTAFAAKLSILLHELGVQETFGLRYLGGHDSALSMEITEGRANIMMPRGAIPDSEVIDALWIFGVDEDDRCNCGEVCFKTSSGHDRDHKCG</sequence>